<dbReference type="EMBL" id="CP069115">
    <property type="protein sequence ID" value="QSS65114.1"/>
    <property type="molecule type" value="Genomic_DNA"/>
</dbReference>
<reference evidence="2" key="1">
    <citation type="submission" date="2021-01" db="EMBL/GenBank/DDBJ databases">
        <title>Chromosome-level genome assembly of a human fungal pathogen reveals clustering of transcriptionally co-regulated genes.</title>
        <authorList>
            <person name="Voorhies M."/>
            <person name="Cohen S."/>
            <person name="Shea T.P."/>
            <person name="Petrus S."/>
            <person name="Munoz J.F."/>
            <person name="Poplawski S."/>
            <person name="Goldman W.E."/>
            <person name="Michael T."/>
            <person name="Cuomo C.A."/>
            <person name="Sil A."/>
            <person name="Beyhan S."/>
        </authorList>
    </citation>
    <scope>NUCLEOTIDE SEQUENCE</scope>
    <source>
        <strain evidence="2">WU24</strain>
    </source>
</reference>
<feature type="region of interest" description="Disordered" evidence="1">
    <location>
        <begin position="110"/>
        <end position="136"/>
    </location>
</feature>
<dbReference type="Proteomes" id="UP000663671">
    <property type="component" value="Chromosome 3"/>
</dbReference>
<accession>A0A8A1MKE9</accession>
<organism evidence="2 3">
    <name type="scientific">Ajellomyces capsulatus</name>
    <name type="common">Darling's disease fungus</name>
    <name type="synonym">Histoplasma capsulatum</name>
    <dbReference type="NCBI Taxonomy" id="5037"/>
    <lineage>
        <taxon>Eukaryota</taxon>
        <taxon>Fungi</taxon>
        <taxon>Dikarya</taxon>
        <taxon>Ascomycota</taxon>
        <taxon>Pezizomycotina</taxon>
        <taxon>Eurotiomycetes</taxon>
        <taxon>Eurotiomycetidae</taxon>
        <taxon>Onygenales</taxon>
        <taxon>Ajellomycetaceae</taxon>
        <taxon>Histoplasma</taxon>
    </lineage>
</organism>
<dbReference type="AlphaFoldDB" id="A0A8A1MKE9"/>
<proteinExistence type="predicted"/>
<dbReference type="OrthoDB" id="10635759at2759"/>
<evidence type="ECO:0000313" key="2">
    <source>
        <dbReference type="EMBL" id="QSS65114.1"/>
    </source>
</evidence>
<gene>
    <name evidence="2" type="ORF">I7I51_05955</name>
</gene>
<name>A0A8A1MKE9_AJECA</name>
<evidence type="ECO:0000256" key="1">
    <source>
        <dbReference type="SAM" id="MobiDB-lite"/>
    </source>
</evidence>
<evidence type="ECO:0000313" key="3">
    <source>
        <dbReference type="Proteomes" id="UP000663671"/>
    </source>
</evidence>
<protein>
    <submittedName>
        <fullName evidence="2">Uncharacterized protein</fullName>
    </submittedName>
</protein>
<sequence length="150" mass="16833">MVVVVVVNWPEESRDTAAAAGLESAENNDTMIMQQISPLPQKGESLAGLKRTSNVYQCIWTLGKALRGLWFGFLCCFYFKTGYFMRQLWHFWQLDQVGLSTRRRFLTSEGGGRTHRLHSPLGSLKAPQQQPIGSGRVEETPKNLAISDMG</sequence>
<dbReference type="VEuPathDB" id="FungiDB:I7I51_05955"/>